<accession>A0A4Z1P0H3</accession>
<evidence type="ECO:0000313" key="2">
    <source>
        <dbReference type="EMBL" id="TID21035.1"/>
    </source>
</evidence>
<proteinExistence type="predicted"/>
<sequence>MHPPTTVRDSATSDSPSQHPPTTVRDSATSDSPSQRGLRQQSCPLQLHDSLCFALPFADYLSVLGQESCAPASSPTKMDHLKGGSHSCIVQPPTEIRRPRTCFNVCRWWRGCLDCLDRGALPTGIYQIHTAQVCFCPARCSSSRLGIDEECTF</sequence>
<protein>
    <submittedName>
        <fullName evidence="2">Uncharacterized protein</fullName>
    </submittedName>
</protein>
<dbReference type="EMBL" id="SNSC02000010">
    <property type="protein sequence ID" value="TID21035.1"/>
    <property type="molecule type" value="Genomic_DNA"/>
</dbReference>
<comment type="caution">
    <text evidence="2">The sequence shown here is derived from an EMBL/GenBank/DDBJ whole genome shotgun (WGS) entry which is preliminary data.</text>
</comment>
<gene>
    <name evidence="2" type="ORF">E6O75_ATG05800</name>
</gene>
<evidence type="ECO:0000313" key="3">
    <source>
        <dbReference type="Proteomes" id="UP000298493"/>
    </source>
</evidence>
<organism evidence="2 3">
    <name type="scientific">Venturia nashicola</name>
    <dbReference type="NCBI Taxonomy" id="86259"/>
    <lineage>
        <taxon>Eukaryota</taxon>
        <taxon>Fungi</taxon>
        <taxon>Dikarya</taxon>
        <taxon>Ascomycota</taxon>
        <taxon>Pezizomycotina</taxon>
        <taxon>Dothideomycetes</taxon>
        <taxon>Pleosporomycetidae</taxon>
        <taxon>Venturiales</taxon>
        <taxon>Venturiaceae</taxon>
        <taxon>Venturia</taxon>
    </lineage>
</organism>
<reference evidence="2 3" key="1">
    <citation type="submission" date="2019-04" db="EMBL/GenBank/DDBJ databases">
        <title>High contiguity whole genome sequence and gene annotation resource for two Venturia nashicola isolates.</title>
        <authorList>
            <person name="Prokchorchik M."/>
            <person name="Won K."/>
            <person name="Lee Y."/>
            <person name="Choi E.D."/>
            <person name="Segonzac C."/>
            <person name="Sohn K.H."/>
        </authorList>
    </citation>
    <scope>NUCLEOTIDE SEQUENCE [LARGE SCALE GENOMIC DNA]</scope>
    <source>
        <strain evidence="2 3">PRI2</strain>
    </source>
</reference>
<name>A0A4Z1P0H3_9PEZI</name>
<dbReference type="Proteomes" id="UP000298493">
    <property type="component" value="Unassembled WGS sequence"/>
</dbReference>
<feature type="region of interest" description="Disordered" evidence="1">
    <location>
        <begin position="1"/>
        <end position="39"/>
    </location>
</feature>
<feature type="compositionally biased region" description="Polar residues" evidence="1">
    <location>
        <begin position="7"/>
        <end position="39"/>
    </location>
</feature>
<evidence type="ECO:0000256" key="1">
    <source>
        <dbReference type="SAM" id="MobiDB-lite"/>
    </source>
</evidence>
<keyword evidence="3" id="KW-1185">Reference proteome</keyword>
<dbReference type="AlphaFoldDB" id="A0A4Z1P0H3"/>